<evidence type="ECO:0000313" key="2">
    <source>
        <dbReference type="Proteomes" id="UP001161497"/>
    </source>
</evidence>
<proteinExistence type="predicted"/>
<sequence length="136" mass="14535">MPWMAQVEMPAFITQYALRSGSSELAQSPAALPASGPLFLDFAKLLAVQPLDGALALPGNDQATPPHCWRLRQSSGSDQGSPAHAFPWSLASPKRVPIQPGLGAIRWTDHSRGSGKRICAKAKRDAIILETTLLVP</sequence>
<name>A0ABM9IDB7_9BACT</name>
<gene>
    <name evidence="1" type="ORF">MFUM_1338</name>
</gene>
<keyword evidence="2" id="KW-1185">Reference proteome</keyword>
<reference evidence="1" key="1">
    <citation type="submission" date="2023-03" db="EMBL/GenBank/DDBJ databases">
        <authorList>
            <person name="Cremers G."/>
            <person name="Picone N."/>
        </authorList>
    </citation>
    <scope>NUCLEOTIDE SEQUENCE</scope>
    <source>
        <strain evidence="1">Sample_alias</strain>
    </source>
</reference>
<protein>
    <submittedName>
        <fullName evidence="1">Uncharacterized protein</fullName>
    </submittedName>
</protein>
<dbReference type="EMBL" id="OX458932">
    <property type="protein sequence ID" value="CAI9085690.1"/>
    <property type="molecule type" value="Genomic_DNA"/>
</dbReference>
<evidence type="ECO:0000313" key="1">
    <source>
        <dbReference type="EMBL" id="CAI9085690.1"/>
    </source>
</evidence>
<dbReference type="Proteomes" id="UP001161497">
    <property type="component" value="Chromosome"/>
</dbReference>
<organism evidence="1 2">
    <name type="scientific">Candidatus Methylacidiphilum fumarolicum</name>
    <dbReference type="NCBI Taxonomy" id="591154"/>
    <lineage>
        <taxon>Bacteria</taxon>
        <taxon>Pseudomonadati</taxon>
        <taxon>Verrucomicrobiota</taxon>
        <taxon>Methylacidiphilae</taxon>
        <taxon>Methylacidiphilales</taxon>
        <taxon>Methylacidiphilaceae</taxon>
        <taxon>Methylacidiphilum (ex Ratnadevi et al. 2023)</taxon>
    </lineage>
</organism>
<accession>A0ABM9IDB7</accession>